<keyword evidence="2" id="KW-0732">Signal</keyword>
<organism evidence="3 4">
    <name type="scientific">Ogataea polymorpha</name>
    <dbReference type="NCBI Taxonomy" id="460523"/>
    <lineage>
        <taxon>Eukaryota</taxon>
        <taxon>Fungi</taxon>
        <taxon>Dikarya</taxon>
        <taxon>Ascomycota</taxon>
        <taxon>Saccharomycotina</taxon>
        <taxon>Pichiomycetes</taxon>
        <taxon>Pichiales</taxon>
        <taxon>Pichiaceae</taxon>
        <taxon>Ogataea</taxon>
    </lineage>
</organism>
<reference evidence="3" key="2">
    <citation type="submission" date="2021-01" db="EMBL/GenBank/DDBJ databases">
        <authorList>
            <person name="Schikora-Tamarit M.A."/>
        </authorList>
    </citation>
    <scope>NUCLEOTIDE SEQUENCE</scope>
    <source>
        <strain evidence="3">NCAIM Y.01608</strain>
    </source>
</reference>
<accession>A0A9P8NUP0</accession>
<gene>
    <name evidence="3" type="ORF">OGATHE_005577</name>
</gene>
<evidence type="ECO:0000256" key="1">
    <source>
        <dbReference type="SAM" id="MobiDB-lite"/>
    </source>
</evidence>
<keyword evidence="4" id="KW-1185">Reference proteome</keyword>
<evidence type="ECO:0000256" key="2">
    <source>
        <dbReference type="SAM" id="SignalP"/>
    </source>
</evidence>
<feature type="signal peptide" evidence="2">
    <location>
        <begin position="1"/>
        <end position="24"/>
    </location>
</feature>
<name>A0A9P8NUP0_9ASCO</name>
<sequence length="67" mass="6953">MSVNVVSMTVSGVVLLISTQTLEMATSSAETFSIPSFERQQRSCDGTATTSAALTSNSDGMCDARDG</sequence>
<evidence type="ECO:0008006" key="5">
    <source>
        <dbReference type="Google" id="ProtNLM"/>
    </source>
</evidence>
<dbReference type="Proteomes" id="UP000788993">
    <property type="component" value="Unassembled WGS sequence"/>
</dbReference>
<proteinExistence type="predicted"/>
<feature type="chain" id="PRO_5040327072" description="Secreted protein" evidence="2">
    <location>
        <begin position="25"/>
        <end position="67"/>
    </location>
</feature>
<feature type="compositionally biased region" description="Low complexity" evidence="1">
    <location>
        <begin position="48"/>
        <end position="58"/>
    </location>
</feature>
<protein>
    <recommendedName>
        <fullName evidence="5">Secreted protein</fullName>
    </recommendedName>
</protein>
<reference evidence="3" key="1">
    <citation type="journal article" date="2021" name="Open Biol.">
        <title>Shared evolutionary footprints suggest mitochondrial oxidative damage underlies multiple complex I losses in fungi.</title>
        <authorList>
            <person name="Schikora-Tamarit M.A."/>
            <person name="Marcet-Houben M."/>
            <person name="Nosek J."/>
            <person name="Gabaldon T."/>
        </authorList>
    </citation>
    <scope>NUCLEOTIDE SEQUENCE</scope>
    <source>
        <strain evidence="3">NCAIM Y.01608</strain>
    </source>
</reference>
<comment type="caution">
    <text evidence="3">The sequence shown here is derived from an EMBL/GenBank/DDBJ whole genome shotgun (WGS) entry which is preliminary data.</text>
</comment>
<evidence type="ECO:0000313" key="4">
    <source>
        <dbReference type="Proteomes" id="UP000788993"/>
    </source>
</evidence>
<dbReference type="AlphaFoldDB" id="A0A9P8NUP0"/>
<evidence type="ECO:0000313" key="3">
    <source>
        <dbReference type="EMBL" id="KAH3659532.1"/>
    </source>
</evidence>
<feature type="region of interest" description="Disordered" evidence="1">
    <location>
        <begin position="48"/>
        <end position="67"/>
    </location>
</feature>
<dbReference type="EMBL" id="JAEUBD010001504">
    <property type="protein sequence ID" value="KAH3659532.1"/>
    <property type="molecule type" value="Genomic_DNA"/>
</dbReference>